<dbReference type="SMART" id="SM00736">
    <property type="entry name" value="CADG"/>
    <property type="match status" value="5"/>
</dbReference>
<gene>
    <name evidence="3" type="ORF">ACG33_14250</name>
</gene>
<dbReference type="PATRIC" id="fig|465721.4.peg.3046"/>
<dbReference type="PANTHER" id="PTHR21559">
    <property type="entry name" value="DYSTROGLYCAN-RELATED"/>
    <property type="match status" value="1"/>
</dbReference>
<reference evidence="3 4" key="1">
    <citation type="submission" date="2015-06" db="EMBL/GenBank/DDBJ databases">
        <title>A Comprehensive Approach to Explore the Metabolic and Phylogenetic Diversity of Bacterial Steroid Degradation in the Environment: Testosterone as an Example.</title>
        <authorList>
            <person name="Yang F.-C."/>
            <person name="Chen Y.-L."/>
            <person name="Yu C.-P."/>
            <person name="Tang S.-L."/>
            <person name="Wang P.-H."/>
            <person name="Ismail W."/>
            <person name="Wang C.-H."/>
            <person name="Yang C.-Y."/>
            <person name="Chiang Y.-R."/>
        </authorList>
    </citation>
    <scope>NUCLEOTIDE SEQUENCE [LARGE SCALE GENOMIC DNA]</scope>
    <source>
        <strain evidence="3 4">DSM 18526</strain>
    </source>
</reference>
<protein>
    <recommendedName>
        <fullName evidence="2">Fibronectin type-III domain-containing protein</fullName>
    </recommendedName>
</protein>
<evidence type="ECO:0000259" key="2">
    <source>
        <dbReference type="PROSITE" id="PS50853"/>
    </source>
</evidence>
<dbReference type="AlphaFoldDB" id="A0A127FCV2"/>
<feature type="region of interest" description="Disordered" evidence="1">
    <location>
        <begin position="1"/>
        <end position="23"/>
    </location>
</feature>
<dbReference type="InterPro" id="IPR015919">
    <property type="entry name" value="Cadherin-like_sf"/>
</dbReference>
<dbReference type="InterPro" id="IPR003961">
    <property type="entry name" value="FN3_dom"/>
</dbReference>
<dbReference type="InterPro" id="IPR006644">
    <property type="entry name" value="Cadg"/>
</dbReference>
<dbReference type="KEGG" id="sdf:ACG33_14250"/>
<dbReference type="GO" id="GO:0043236">
    <property type="term" value="F:laminin binding"/>
    <property type="evidence" value="ECO:0007669"/>
    <property type="project" value="TreeGrafter"/>
</dbReference>
<dbReference type="GO" id="GO:0005509">
    <property type="term" value="F:calcium ion binding"/>
    <property type="evidence" value="ECO:0007669"/>
    <property type="project" value="InterPro"/>
</dbReference>
<dbReference type="GO" id="GO:0016011">
    <property type="term" value="C:dystroglycan complex"/>
    <property type="evidence" value="ECO:0007669"/>
    <property type="project" value="TreeGrafter"/>
</dbReference>
<dbReference type="Proteomes" id="UP000070250">
    <property type="component" value="Chromosome"/>
</dbReference>
<evidence type="ECO:0000313" key="4">
    <source>
        <dbReference type="Proteomes" id="UP000070250"/>
    </source>
</evidence>
<accession>A0A127FCV2</accession>
<evidence type="ECO:0000313" key="3">
    <source>
        <dbReference type="EMBL" id="AMN48237.1"/>
    </source>
</evidence>
<evidence type="ECO:0000256" key="1">
    <source>
        <dbReference type="SAM" id="MobiDB-lite"/>
    </source>
</evidence>
<feature type="domain" description="Fibronectin type-III" evidence="2">
    <location>
        <begin position="475"/>
        <end position="571"/>
    </location>
</feature>
<dbReference type="InterPro" id="IPR036116">
    <property type="entry name" value="FN3_sf"/>
</dbReference>
<dbReference type="SUPFAM" id="SSF49265">
    <property type="entry name" value="Fibronectin type III"/>
    <property type="match status" value="1"/>
</dbReference>
<dbReference type="PANTHER" id="PTHR21559:SF21">
    <property type="entry name" value="DYSTROGLYCAN 1"/>
    <property type="match status" value="1"/>
</dbReference>
<proteinExistence type="predicted"/>
<dbReference type="STRING" id="465721.ACG33_14250"/>
<organism evidence="3 4">
    <name type="scientific">Steroidobacter denitrificans</name>
    <dbReference type="NCBI Taxonomy" id="465721"/>
    <lineage>
        <taxon>Bacteria</taxon>
        <taxon>Pseudomonadati</taxon>
        <taxon>Pseudomonadota</taxon>
        <taxon>Gammaproteobacteria</taxon>
        <taxon>Steroidobacterales</taxon>
        <taxon>Steroidobacteraceae</taxon>
        <taxon>Steroidobacter</taxon>
    </lineage>
</organism>
<dbReference type="InterPro" id="IPR013783">
    <property type="entry name" value="Ig-like_fold"/>
</dbReference>
<dbReference type="EMBL" id="CP011971">
    <property type="protein sequence ID" value="AMN48237.1"/>
    <property type="molecule type" value="Genomic_DNA"/>
</dbReference>
<name>A0A127FCV2_STEDE</name>
<keyword evidence="4" id="KW-1185">Reference proteome</keyword>
<dbReference type="CDD" id="cd00063">
    <property type="entry name" value="FN3"/>
    <property type="match status" value="1"/>
</dbReference>
<dbReference type="SUPFAM" id="SSF49313">
    <property type="entry name" value="Cadherin-like"/>
    <property type="match status" value="5"/>
</dbReference>
<dbReference type="Pfam" id="PF05345">
    <property type="entry name" value="He_PIG"/>
    <property type="match status" value="5"/>
</dbReference>
<sequence>MPPASQLVESTLIENSPPEIAGTPPAAVQAGEVYSFMPVASDADGDFLEFTVTNKPAWAQFSVETGRLTGTPDDASVGETEDIVISVTDGRDTRSVGPFKIRIHSRNLPPSPAVNAAPVISGVPSGSVLVNQAYLFQPVATDADGDRLSFSISNRPSWASFSTSTGRLSGTPGVNRAGRYANITISVSDGKAGTALAPFSIEVRSDNRAPTISGTPAAAVQAGQAYSFQPSANDPDGDTLTYSISNRPSWAAFSSSTGRLSGTPSAGEVGNYANIVIGVSDGRASAMLSAFSIVVQEKPNAAPKISGTPPGSIDVGAAYSFVPSASDADKDTLGFSIQNKPVWANFDTATGRLSGSPADSHVGATTGIVISVSDGRATASLPAFSITVKAVENKAPIISGTPATSVNAGVAYSFRPTASDPEGDNLTYSIKRLPAWASFNTNTGRLSGTPAESDAGSYANIVISVSDGKNTTSLPAFMITVVKSSTGVATVQWTPPTENSDGTPLTDLAGFRVKYGKSASTLDQTADIENPGVATYVVEDLTSGTWYFAVLAYTSSGIESGLSNIASKTIP</sequence>
<dbReference type="PROSITE" id="PS50853">
    <property type="entry name" value="FN3"/>
    <property type="match status" value="1"/>
</dbReference>
<dbReference type="Gene3D" id="2.60.40.10">
    <property type="entry name" value="Immunoglobulins"/>
    <property type="match status" value="6"/>
</dbReference>